<accession>A0A1W2A0D4</accession>
<keyword evidence="4" id="KW-1185">Reference proteome</keyword>
<gene>
    <name evidence="3" type="ORF">SAMN06296008_1072</name>
</gene>
<dbReference type="InterPro" id="IPR010921">
    <property type="entry name" value="Trp_repressor/repl_initiator"/>
</dbReference>
<evidence type="ECO:0000259" key="2">
    <source>
        <dbReference type="Pfam" id="PF13518"/>
    </source>
</evidence>
<evidence type="ECO:0000256" key="1">
    <source>
        <dbReference type="ARBA" id="ARBA00038232"/>
    </source>
</evidence>
<dbReference type="STRING" id="1938817.SAMN06296008_1072"/>
<dbReference type="RefSeq" id="WP_159460848.1">
    <property type="nucleotide sequence ID" value="NZ_FWXJ01000007.1"/>
</dbReference>
<dbReference type="Proteomes" id="UP000192708">
    <property type="component" value="Unassembled WGS sequence"/>
</dbReference>
<dbReference type="EMBL" id="FWXJ01000007">
    <property type="protein sequence ID" value="SMC54093.1"/>
    <property type="molecule type" value="Genomic_DNA"/>
</dbReference>
<dbReference type="InterPro" id="IPR036388">
    <property type="entry name" value="WH-like_DNA-bd_sf"/>
</dbReference>
<dbReference type="PANTHER" id="PTHR33795:SF1">
    <property type="entry name" value="INSERTION ELEMENT IS150 PROTEIN INSJ"/>
    <property type="match status" value="1"/>
</dbReference>
<feature type="domain" description="Insertion element IS150 protein InsJ-like helix-turn-helix" evidence="2">
    <location>
        <begin position="8"/>
        <end position="56"/>
    </location>
</feature>
<evidence type="ECO:0000313" key="3">
    <source>
        <dbReference type="EMBL" id="SMC54093.1"/>
    </source>
</evidence>
<feature type="domain" description="Insertion element IS150 protein InsJ-like helix-turn-helix" evidence="2">
    <location>
        <begin position="64"/>
        <end position="116"/>
    </location>
</feature>
<proteinExistence type="inferred from homology"/>
<dbReference type="AlphaFoldDB" id="A0A1W2A0D4"/>
<organism evidence="3 4">
    <name type="scientific">Polynucleobacter kasalickyi</name>
    <dbReference type="NCBI Taxonomy" id="1938817"/>
    <lineage>
        <taxon>Bacteria</taxon>
        <taxon>Pseudomonadati</taxon>
        <taxon>Pseudomonadota</taxon>
        <taxon>Betaproteobacteria</taxon>
        <taxon>Burkholderiales</taxon>
        <taxon>Burkholderiaceae</taxon>
        <taxon>Polynucleobacter</taxon>
    </lineage>
</organism>
<dbReference type="PANTHER" id="PTHR33795">
    <property type="entry name" value="INSERTION ELEMENT IS150 PROTEIN INSJ"/>
    <property type="match status" value="1"/>
</dbReference>
<reference evidence="3 4" key="1">
    <citation type="submission" date="2017-04" db="EMBL/GenBank/DDBJ databases">
        <authorList>
            <person name="Afonso C.L."/>
            <person name="Miller P.J."/>
            <person name="Scott M.A."/>
            <person name="Spackman E."/>
            <person name="Goraichik I."/>
            <person name="Dimitrov K.M."/>
            <person name="Suarez D.L."/>
            <person name="Swayne D.E."/>
        </authorList>
    </citation>
    <scope>NUCLEOTIDE SEQUENCE [LARGE SCALE GENOMIC DNA]</scope>
    <source>
        <strain evidence="3 4">VK13</strain>
    </source>
</reference>
<sequence>MTKYSSEFKLKIVQQYLEGKVGYKALGHIHGVHHRHIGNWVKLYEQHGTEGLAKRHTNYSVELKLNVLKKHLENSWSNQQTSAYFNIPSPSLIGVWLRLYNQGGETTLEPKPKGRRPVKRTSKDIQTLLKKPINELSHEELLQRVHYVEVENAYLKKLEALAQQKVLANKTKSK</sequence>
<name>A0A1W2A0D4_9BURK</name>
<dbReference type="InterPro" id="IPR055247">
    <property type="entry name" value="InsJ-like_HTH"/>
</dbReference>
<protein>
    <submittedName>
        <fullName evidence="3">Transposase</fullName>
    </submittedName>
</protein>
<dbReference type="Gene3D" id="1.10.10.10">
    <property type="entry name" value="Winged helix-like DNA-binding domain superfamily/Winged helix DNA-binding domain"/>
    <property type="match status" value="1"/>
</dbReference>
<dbReference type="OrthoDB" id="9765502at2"/>
<dbReference type="SUPFAM" id="SSF48295">
    <property type="entry name" value="TrpR-like"/>
    <property type="match status" value="2"/>
</dbReference>
<evidence type="ECO:0000313" key="4">
    <source>
        <dbReference type="Proteomes" id="UP000192708"/>
    </source>
</evidence>
<dbReference type="Pfam" id="PF13518">
    <property type="entry name" value="HTH_28"/>
    <property type="match status" value="2"/>
</dbReference>
<comment type="similarity">
    <text evidence="1">Belongs to the IS150/IS1296 orfA family.</text>
</comment>
<dbReference type="GO" id="GO:0043565">
    <property type="term" value="F:sequence-specific DNA binding"/>
    <property type="evidence" value="ECO:0007669"/>
    <property type="project" value="InterPro"/>
</dbReference>
<dbReference type="InterPro" id="IPR052057">
    <property type="entry name" value="IS150/IS1296_orfA-like"/>
</dbReference>